<dbReference type="KEGG" id="ttt:THITE_112699"/>
<evidence type="ECO:0000313" key="1">
    <source>
        <dbReference type="EMBL" id="AEO62965.1"/>
    </source>
</evidence>
<evidence type="ECO:0000313" key="2">
    <source>
        <dbReference type="Proteomes" id="UP000008181"/>
    </source>
</evidence>
<dbReference type="HOGENOM" id="CLU_839866_0_0_1"/>
<proteinExistence type="predicted"/>
<dbReference type="RefSeq" id="XP_003649301.1">
    <property type="nucleotide sequence ID" value="XM_003649253.1"/>
</dbReference>
<sequence length="331" mass="36418">MQPIRDPRLLSSRGERSLAGQVCEMLIENREKDGMSNVLKWKSERALFGRYPVSRVQVAGINAPERFAQRQFHSRADTLCEPRASFTRQAVDARSYAAPASLTTLTKYAHCGTSDAFRVNVSRAFVSLALRVALLPRTTATTYQHCSGGWDTESALHARDRRANKSTGATSRACDTGCAISSHGHRTRSASSPTWGPVCCAGVAVWGSSSTTGTATCWRAVGGQRIQQTEEELERGWVSRASARQDLGDGFLLGDDDQVLEVGSRVRSRSASCQSRQSPGLERITITQAFLLAVSWQCVVFARLPAATAEIDPRHHWVKRRDLQLKRAQAR</sequence>
<accession>G2QV78</accession>
<dbReference type="AlphaFoldDB" id="G2QV78"/>
<dbReference type="GeneID" id="11519121"/>
<reference evidence="1 2" key="1">
    <citation type="journal article" date="2011" name="Nat. Biotechnol.">
        <title>Comparative genomic analysis of the thermophilic biomass-degrading fungi Myceliophthora thermophila and Thielavia terrestris.</title>
        <authorList>
            <person name="Berka R.M."/>
            <person name="Grigoriev I.V."/>
            <person name="Otillar R."/>
            <person name="Salamov A."/>
            <person name="Grimwood J."/>
            <person name="Reid I."/>
            <person name="Ishmael N."/>
            <person name="John T."/>
            <person name="Darmond C."/>
            <person name="Moisan M.-C."/>
            <person name="Henrissat B."/>
            <person name="Coutinho P.M."/>
            <person name="Lombard V."/>
            <person name="Natvig D.O."/>
            <person name="Lindquist E."/>
            <person name="Schmutz J."/>
            <person name="Lucas S."/>
            <person name="Harris P."/>
            <person name="Powlowski J."/>
            <person name="Bellemare A."/>
            <person name="Taylor D."/>
            <person name="Butler G."/>
            <person name="de Vries R.P."/>
            <person name="Allijn I.E."/>
            <person name="van den Brink J."/>
            <person name="Ushinsky S."/>
            <person name="Storms R."/>
            <person name="Powell A.J."/>
            <person name="Paulsen I.T."/>
            <person name="Elbourne L.D.H."/>
            <person name="Baker S.E."/>
            <person name="Magnuson J."/>
            <person name="LaBoissiere S."/>
            <person name="Clutterbuck A.J."/>
            <person name="Martinez D."/>
            <person name="Wogulis M."/>
            <person name="de Leon A.L."/>
            <person name="Rey M.W."/>
            <person name="Tsang A."/>
        </authorList>
    </citation>
    <scope>NUCLEOTIDE SEQUENCE [LARGE SCALE GENOMIC DNA]</scope>
    <source>
        <strain evidence="2">ATCC 38088 / NRRL 8126</strain>
    </source>
</reference>
<gene>
    <name evidence="1" type="ORF">THITE_112699</name>
</gene>
<protein>
    <submittedName>
        <fullName evidence="1">Uncharacterized protein</fullName>
    </submittedName>
</protein>
<keyword evidence="2" id="KW-1185">Reference proteome</keyword>
<organism evidence="1 2">
    <name type="scientific">Thermothielavioides terrestris (strain ATCC 38088 / NRRL 8126)</name>
    <name type="common">Thielavia terrestris</name>
    <dbReference type="NCBI Taxonomy" id="578455"/>
    <lineage>
        <taxon>Eukaryota</taxon>
        <taxon>Fungi</taxon>
        <taxon>Dikarya</taxon>
        <taxon>Ascomycota</taxon>
        <taxon>Pezizomycotina</taxon>
        <taxon>Sordariomycetes</taxon>
        <taxon>Sordariomycetidae</taxon>
        <taxon>Sordariales</taxon>
        <taxon>Chaetomiaceae</taxon>
        <taxon>Thermothielavioides</taxon>
        <taxon>Thermothielavioides terrestris</taxon>
    </lineage>
</organism>
<dbReference type="Proteomes" id="UP000008181">
    <property type="component" value="Chromosome 1"/>
</dbReference>
<dbReference type="EMBL" id="CP003009">
    <property type="protein sequence ID" value="AEO62965.1"/>
    <property type="molecule type" value="Genomic_DNA"/>
</dbReference>
<name>G2QV78_THETT</name>